<keyword evidence="3" id="KW-0472">Membrane</keyword>
<evidence type="ECO:0000313" key="5">
    <source>
        <dbReference type="Proteomes" id="UP001314796"/>
    </source>
</evidence>
<evidence type="ECO:0000256" key="1">
    <source>
        <dbReference type="ARBA" id="ARBA00022723"/>
    </source>
</evidence>
<sequence>MVPMIFLMISILLGMICGGNIDKLFLILSGFLLYRYCFYKGQMWKDKYKQYLIGLLTGYLLVIVLILCLQYRVQDKDIAINYVENQKTAIVLVLEGEPATYNLPMAIKNFRQKNKLSFINLPFQLYKNKYNYSKISSINTDYYYDYFEEEIKKEMEYQYPIYIAYLYNRPYMKEVLQEAIQEGNDKLMIVPVLLSESKSFQLMNEVIKEVNPLQYKVKIKNSFPLWDSEALAQSFVDKISQQVNVKEKSRVGILLVGEHDLKDINSNQNIKQEILFKEKVKDLLIKEGYSEPQIRLTPLKAKEIHMQLERLFEYGIKEVVVMQVSSATENIENRMIISQAIDDAEVPQYVSINFSSGWLYNDTLILELVRRIQLLNIQNWD</sequence>
<evidence type="ECO:0000256" key="2">
    <source>
        <dbReference type="ARBA" id="ARBA00023239"/>
    </source>
</evidence>
<keyword evidence="3" id="KW-0812">Transmembrane</keyword>
<feature type="transmembrane region" description="Helical" evidence="3">
    <location>
        <begin position="6"/>
        <end position="39"/>
    </location>
</feature>
<keyword evidence="3" id="KW-1133">Transmembrane helix</keyword>
<organism evidence="4 5">
    <name type="scientific">Alkaliphilus hydrothermalis</name>
    <dbReference type="NCBI Taxonomy" id="1482730"/>
    <lineage>
        <taxon>Bacteria</taxon>
        <taxon>Bacillati</taxon>
        <taxon>Bacillota</taxon>
        <taxon>Clostridia</taxon>
        <taxon>Peptostreptococcales</taxon>
        <taxon>Natronincolaceae</taxon>
        <taxon>Alkaliphilus</taxon>
    </lineage>
</organism>
<proteinExistence type="predicted"/>
<dbReference type="RefSeq" id="WP_204400970.1">
    <property type="nucleotide sequence ID" value="NZ_JAFBEE010000005.1"/>
</dbReference>
<evidence type="ECO:0000313" key="4">
    <source>
        <dbReference type="EMBL" id="MBM7614601.1"/>
    </source>
</evidence>
<evidence type="ECO:0000256" key="3">
    <source>
        <dbReference type="SAM" id="Phobius"/>
    </source>
</evidence>
<gene>
    <name evidence="4" type="ORF">JOC73_001113</name>
</gene>
<accession>A0ABS2NP19</accession>
<dbReference type="Gene3D" id="3.40.50.1400">
    <property type="match status" value="1"/>
</dbReference>
<dbReference type="SUPFAM" id="SSF53800">
    <property type="entry name" value="Chelatase"/>
    <property type="match status" value="1"/>
</dbReference>
<protein>
    <submittedName>
        <fullName evidence="4">Protoheme ferro-lyase</fullName>
    </submittedName>
</protein>
<comment type="caution">
    <text evidence="4">The sequence shown here is derived from an EMBL/GenBank/DDBJ whole genome shotgun (WGS) entry which is preliminary data.</text>
</comment>
<name>A0ABS2NP19_9FIRM</name>
<keyword evidence="2" id="KW-0456">Lyase</keyword>
<dbReference type="EMBL" id="JAFBEE010000005">
    <property type="protein sequence ID" value="MBM7614601.1"/>
    <property type="molecule type" value="Genomic_DNA"/>
</dbReference>
<dbReference type="InterPro" id="IPR002762">
    <property type="entry name" value="CbiX-like"/>
</dbReference>
<keyword evidence="1" id="KW-0479">Metal-binding</keyword>
<dbReference type="Pfam" id="PF01903">
    <property type="entry name" value="CbiX"/>
    <property type="match status" value="1"/>
</dbReference>
<feature type="transmembrane region" description="Helical" evidence="3">
    <location>
        <begin position="51"/>
        <end position="73"/>
    </location>
</feature>
<dbReference type="Proteomes" id="UP001314796">
    <property type="component" value="Unassembled WGS sequence"/>
</dbReference>
<keyword evidence="5" id="KW-1185">Reference proteome</keyword>
<reference evidence="4 5" key="1">
    <citation type="submission" date="2021-01" db="EMBL/GenBank/DDBJ databases">
        <title>Genomic Encyclopedia of Type Strains, Phase IV (KMG-IV): sequencing the most valuable type-strain genomes for metagenomic binning, comparative biology and taxonomic classification.</title>
        <authorList>
            <person name="Goeker M."/>
        </authorList>
    </citation>
    <scope>NUCLEOTIDE SEQUENCE [LARGE SCALE GENOMIC DNA]</scope>
    <source>
        <strain evidence="4 5">DSM 25890</strain>
    </source>
</reference>